<dbReference type="Gene3D" id="3.40.50.300">
    <property type="entry name" value="P-loop containing nucleotide triphosphate hydrolases"/>
    <property type="match status" value="1"/>
</dbReference>
<keyword evidence="2" id="KW-0067">ATP-binding</keyword>
<dbReference type="PROSITE" id="PS00622">
    <property type="entry name" value="HTH_LUXR_1"/>
    <property type="match status" value="1"/>
</dbReference>
<dbReference type="Pfam" id="PF13191">
    <property type="entry name" value="AAA_16"/>
    <property type="match status" value="1"/>
</dbReference>
<dbReference type="InterPro" id="IPR041664">
    <property type="entry name" value="AAA_16"/>
</dbReference>
<dbReference type="InterPro" id="IPR036388">
    <property type="entry name" value="WH-like_DNA-bd_sf"/>
</dbReference>
<evidence type="ECO:0000313" key="4">
    <source>
        <dbReference type="EMBL" id="MDZ5661747.1"/>
    </source>
</evidence>
<dbReference type="CDD" id="cd06170">
    <property type="entry name" value="LuxR_C_like"/>
    <property type="match status" value="1"/>
</dbReference>
<dbReference type="InterPro" id="IPR016032">
    <property type="entry name" value="Sig_transdc_resp-reg_C-effctor"/>
</dbReference>
<dbReference type="PROSITE" id="PS50043">
    <property type="entry name" value="HTH_LUXR_2"/>
    <property type="match status" value="1"/>
</dbReference>
<reference evidence="4 5" key="1">
    <citation type="submission" date="2023-11" db="EMBL/GenBank/DDBJ databases">
        <title>Novel species in genus Nocardioides.</title>
        <authorList>
            <person name="Zhou H."/>
        </authorList>
    </citation>
    <scope>NUCLEOTIDE SEQUENCE [LARGE SCALE GENOMIC DNA]</scope>
    <source>
        <strain evidence="4 5">S-58</strain>
    </source>
</reference>
<protein>
    <submittedName>
        <fullName evidence="4">AAA family ATPase</fullName>
    </submittedName>
</protein>
<evidence type="ECO:0000256" key="1">
    <source>
        <dbReference type="ARBA" id="ARBA00022741"/>
    </source>
</evidence>
<dbReference type="InterPro" id="IPR003593">
    <property type="entry name" value="AAA+_ATPase"/>
</dbReference>
<dbReference type="PANTHER" id="PTHR16305:SF35">
    <property type="entry name" value="TRANSCRIPTIONAL ACTIVATOR DOMAIN"/>
    <property type="match status" value="1"/>
</dbReference>
<dbReference type="PANTHER" id="PTHR16305">
    <property type="entry name" value="TESTICULAR SOLUBLE ADENYLYL CYCLASE"/>
    <property type="match status" value="1"/>
</dbReference>
<gene>
    <name evidence="4" type="ORF">SFC79_08235</name>
</gene>
<sequence>MPPALVGRDDEVAVLRALLGRSADHGAVLLVRGEPGVGKSSLLDVVAREAVQAGRQVLRVTGVESEAQVPWSGLHRLLGSVLPLADRLPEPQRAALLSAFGLAAPAAPPYLVGYAALELVADRAADAPVVLLVDDVQWIDPASACALAFLARRIQDEPVAVVAAQRDGVDSALSDGTFPELVVGPLDDTHAAEVLERAGALSAGARREVLRLAEGNPLALVELSRSWTPTDAGLVAPGAMTSRLERAFARRLEDLRDDVRLAALVVAADDTDSLVEVVRATELVAGDSHAEDLLAEAVDAGVLVVEGSAVRFRHPLVRSACYQGATPSERRAAHAALAEVLVASTGRRTWHLAASTVGPADDVADDLEAAADRAIEQGATRAAVAALARAAELSGTALERGRRLVGAAELAFDSGLYQEGTALLVRVDAADLSEEHRLRLSWLHEVFGDRAWSGAAKVPALGDVASRLAAEGEREHALKMMVSLALRCWWSNADATTRLGLVEAAEGVGAAPDDPTLLAIVGYAAPVERGRAVGQRIAALTPGVLGDAIDDLDLGAAATGIGAFPLAAPLLDSAVSRFRSRGEMPLLLQALVSRMLTDHHLGRWQAARAAGDEVQRLAVDTGERLWGMAGAATEALVAAAQGDDEGADYLGRTAEAFFLPLGAHTFLAPVELARTLSAVAHGRHEQALHHVRRVFDPASPVHHANARHWGSVDHVVSALALDQRAEAGQVVEELESVWEASRSPLLGASLLVARPLVATGSRAEVLFVDGLRGGLVPWPFLHARHLLAYGTWLRRRRRSRDSRPHLRSARDMFDALGAAPWVDQANRELRASGETVREPDRGAGDLLSPQERQIAQLAASGLTNREIGQHLYLSHRTVGSHLYRIFPKLGITSRAQLVSALGGSRPGTGAT</sequence>
<keyword evidence="1" id="KW-0547">Nucleotide-binding</keyword>
<dbReference type="Pfam" id="PF00196">
    <property type="entry name" value="GerE"/>
    <property type="match status" value="1"/>
</dbReference>
<dbReference type="RefSeq" id="WP_322423975.1">
    <property type="nucleotide sequence ID" value="NZ_JAXQPW010000002.1"/>
</dbReference>
<dbReference type="SMART" id="SM00382">
    <property type="entry name" value="AAA"/>
    <property type="match status" value="1"/>
</dbReference>
<dbReference type="PRINTS" id="PR00038">
    <property type="entry name" value="HTHLUXR"/>
</dbReference>
<dbReference type="InterPro" id="IPR000792">
    <property type="entry name" value="Tscrpt_reg_LuxR_C"/>
</dbReference>
<feature type="domain" description="HTH luxR-type" evidence="3">
    <location>
        <begin position="840"/>
        <end position="905"/>
    </location>
</feature>
<dbReference type="EMBL" id="JAXQPW010000002">
    <property type="protein sequence ID" value="MDZ5661747.1"/>
    <property type="molecule type" value="Genomic_DNA"/>
</dbReference>
<dbReference type="Proteomes" id="UP001291999">
    <property type="component" value="Unassembled WGS sequence"/>
</dbReference>
<dbReference type="SMART" id="SM00421">
    <property type="entry name" value="HTH_LUXR"/>
    <property type="match status" value="1"/>
</dbReference>
<dbReference type="Gene3D" id="1.10.10.10">
    <property type="entry name" value="Winged helix-like DNA-binding domain superfamily/Winged helix DNA-binding domain"/>
    <property type="match status" value="1"/>
</dbReference>
<keyword evidence="5" id="KW-1185">Reference proteome</keyword>
<accession>A0ABU5KA72</accession>
<organism evidence="4 5">
    <name type="scientific">Nocardioides renjunii</name>
    <dbReference type="NCBI Taxonomy" id="3095075"/>
    <lineage>
        <taxon>Bacteria</taxon>
        <taxon>Bacillati</taxon>
        <taxon>Actinomycetota</taxon>
        <taxon>Actinomycetes</taxon>
        <taxon>Propionibacteriales</taxon>
        <taxon>Nocardioidaceae</taxon>
        <taxon>Nocardioides</taxon>
    </lineage>
</organism>
<proteinExistence type="predicted"/>
<name>A0ABU5KA72_9ACTN</name>
<evidence type="ECO:0000313" key="5">
    <source>
        <dbReference type="Proteomes" id="UP001291999"/>
    </source>
</evidence>
<dbReference type="SUPFAM" id="SSF52540">
    <property type="entry name" value="P-loop containing nucleoside triphosphate hydrolases"/>
    <property type="match status" value="1"/>
</dbReference>
<comment type="caution">
    <text evidence="4">The sequence shown here is derived from an EMBL/GenBank/DDBJ whole genome shotgun (WGS) entry which is preliminary data.</text>
</comment>
<evidence type="ECO:0000259" key="3">
    <source>
        <dbReference type="PROSITE" id="PS50043"/>
    </source>
</evidence>
<dbReference type="SUPFAM" id="SSF46894">
    <property type="entry name" value="C-terminal effector domain of the bipartite response regulators"/>
    <property type="match status" value="1"/>
</dbReference>
<evidence type="ECO:0000256" key="2">
    <source>
        <dbReference type="ARBA" id="ARBA00022840"/>
    </source>
</evidence>
<dbReference type="InterPro" id="IPR027417">
    <property type="entry name" value="P-loop_NTPase"/>
</dbReference>